<feature type="non-terminal residue" evidence="1">
    <location>
        <position position="54"/>
    </location>
</feature>
<organism evidence="1 2">
    <name type="scientific">Cryphonectria parasitica (strain ATCC 38755 / EP155)</name>
    <dbReference type="NCBI Taxonomy" id="660469"/>
    <lineage>
        <taxon>Eukaryota</taxon>
        <taxon>Fungi</taxon>
        <taxon>Dikarya</taxon>
        <taxon>Ascomycota</taxon>
        <taxon>Pezizomycotina</taxon>
        <taxon>Sordariomycetes</taxon>
        <taxon>Sordariomycetidae</taxon>
        <taxon>Diaporthales</taxon>
        <taxon>Cryphonectriaceae</taxon>
        <taxon>Cryphonectria-Endothia species complex</taxon>
        <taxon>Cryphonectria</taxon>
    </lineage>
</organism>
<dbReference type="AlphaFoldDB" id="A0A9P4Y0T8"/>
<dbReference type="GeneID" id="63833313"/>
<evidence type="ECO:0000313" key="2">
    <source>
        <dbReference type="Proteomes" id="UP000803844"/>
    </source>
</evidence>
<gene>
    <name evidence="1" type="ORF">M406DRAFT_242719</name>
</gene>
<sequence>LENQLESTEEQLCNAAAEVECLRKQKHLWFERMMKAIHQSLSSMEKLEYKKAEK</sequence>
<accession>A0A9P4Y0T8</accession>
<protein>
    <submittedName>
        <fullName evidence="1">Uncharacterized protein</fullName>
    </submittedName>
</protein>
<comment type="caution">
    <text evidence="1">The sequence shown here is derived from an EMBL/GenBank/DDBJ whole genome shotgun (WGS) entry which is preliminary data.</text>
</comment>
<feature type="non-terminal residue" evidence="1">
    <location>
        <position position="1"/>
    </location>
</feature>
<evidence type="ECO:0000313" key="1">
    <source>
        <dbReference type="EMBL" id="KAF3764438.1"/>
    </source>
</evidence>
<reference evidence="1" key="1">
    <citation type="journal article" date="2020" name="Phytopathology">
        <title>Genome sequence of the chestnut blight fungus Cryphonectria parasitica EP155: A fundamental resource for an archetypical invasive plant pathogen.</title>
        <authorList>
            <person name="Crouch J.A."/>
            <person name="Dawe A."/>
            <person name="Aerts A."/>
            <person name="Barry K."/>
            <person name="Churchill A.C.L."/>
            <person name="Grimwood J."/>
            <person name="Hillman B."/>
            <person name="Milgroom M.G."/>
            <person name="Pangilinan J."/>
            <person name="Smith M."/>
            <person name="Salamov A."/>
            <person name="Schmutz J."/>
            <person name="Yadav J."/>
            <person name="Grigoriev I.V."/>
            <person name="Nuss D."/>
        </authorList>
    </citation>
    <scope>NUCLEOTIDE SEQUENCE</scope>
    <source>
        <strain evidence="1">EP155</strain>
    </source>
</reference>
<name>A0A9P4Y0T8_CRYP1</name>
<proteinExistence type="predicted"/>
<dbReference type="EMBL" id="MU032348">
    <property type="protein sequence ID" value="KAF3764438.1"/>
    <property type="molecule type" value="Genomic_DNA"/>
</dbReference>
<dbReference type="RefSeq" id="XP_040775399.1">
    <property type="nucleotide sequence ID" value="XM_040916184.1"/>
</dbReference>
<dbReference type="Proteomes" id="UP000803844">
    <property type="component" value="Unassembled WGS sequence"/>
</dbReference>
<keyword evidence="2" id="KW-1185">Reference proteome</keyword>